<comment type="caution">
    <text evidence="19">The sequence shown here is derived from an EMBL/GenBank/DDBJ whole genome shotgun (WGS) entry which is preliminary data.</text>
</comment>
<keyword evidence="7 14" id="KW-0028">Amino-acid biosynthesis</keyword>
<proteinExistence type="inferred from homology"/>
<evidence type="ECO:0000313" key="20">
    <source>
        <dbReference type="Proteomes" id="UP000325313"/>
    </source>
</evidence>
<keyword evidence="10 14" id="KW-0560">Oxidoreductase</keyword>
<evidence type="ECO:0000256" key="16">
    <source>
        <dbReference type="SAM" id="MobiDB-lite"/>
    </source>
</evidence>
<dbReference type="GO" id="GO:0009086">
    <property type="term" value="P:methionine biosynthetic process"/>
    <property type="evidence" value="ECO:0007669"/>
    <property type="project" value="UniProtKB-KW"/>
</dbReference>
<dbReference type="EC" id="1.1.1.3" evidence="5 14"/>
<dbReference type="Proteomes" id="UP000325313">
    <property type="component" value="Unassembled WGS sequence"/>
</dbReference>
<evidence type="ECO:0000256" key="6">
    <source>
        <dbReference type="ARBA" id="ARBA00013376"/>
    </source>
</evidence>
<comment type="cofactor">
    <cofactor evidence="1">
        <name>a metal cation</name>
        <dbReference type="ChEBI" id="CHEBI:25213"/>
    </cofactor>
</comment>
<dbReference type="PANTHER" id="PTHR43070:SF5">
    <property type="entry name" value="HOMOSERINE DEHYDROGENASE"/>
    <property type="match status" value="1"/>
</dbReference>
<feature type="domain" description="Aspartate/homoserine dehydrogenase NAD-binding" evidence="18">
    <location>
        <begin position="138"/>
        <end position="276"/>
    </location>
</feature>
<dbReference type="PANTHER" id="PTHR43070">
    <property type="match status" value="1"/>
</dbReference>
<feature type="domain" description="Homoserine dehydrogenase catalytic" evidence="17">
    <location>
        <begin position="287"/>
        <end position="496"/>
    </location>
</feature>
<evidence type="ECO:0000256" key="9">
    <source>
        <dbReference type="ARBA" id="ARBA00022857"/>
    </source>
</evidence>
<evidence type="ECO:0000256" key="15">
    <source>
        <dbReference type="RuleBase" id="RU004171"/>
    </source>
</evidence>
<evidence type="ECO:0000256" key="4">
    <source>
        <dbReference type="ARBA" id="ARBA00006753"/>
    </source>
</evidence>
<dbReference type="InterPro" id="IPR019811">
    <property type="entry name" value="HDH_CS"/>
</dbReference>
<dbReference type="UniPathway" id="UPA00050">
    <property type="reaction ID" value="UER00063"/>
</dbReference>
<dbReference type="InterPro" id="IPR011147">
    <property type="entry name" value="Bifunc_Aspkin/hSer_DH"/>
</dbReference>
<evidence type="ECO:0000256" key="14">
    <source>
        <dbReference type="RuleBase" id="RU000579"/>
    </source>
</evidence>
<protein>
    <recommendedName>
        <fullName evidence="6 14">Homoserine dehydrogenase</fullName>
        <ecNumber evidence="5 14">1.1.1.3</ecNumber>
    </recommendedName>
</protein>
<feature type="region of interest" description="Disordered" evidence="16">
    <location>
        <begin position="1"/>
        <end position="52"/>
    </location>
</feature>
<evidence type="ECO:0000256" key="13">
    <source>
        <dbReference type="ARBA" id="ARBA00059589"/>
    </source>
</evidence>
<comment type="pathway">
    <text evidence="3 14">Amino-acid biosynthesis; L-methionine biosynthesis via de novo pathway; L-homoserine from L-aspartate: step 3/3.</text>
</comment>
<evidence type="ECO:0000256" key="12">
    <source>
        <dbReference type="ARBA" id="ARBA00048841"/>
    </source>
</evidence>
<dbReference type="InterPro" id="IPR005106">
    <property type="entry name" value="Asp/hSer_DH_NAD-bd"/>
</dbReference>
<organism evidence="19 20">
    <name type="scientific">Puccinia graminis f. sp. tritici</name>
    <dbReference type="NCBI Taxonomy" id="56615"/>
    <lineage>
        <taxon>Eukaryota</taxon>
        <taxon>Fungi</taxon>
        <taxon>Dikarya</taxon>
        <taxon>Basidiomycota</taxon>
        <taxon>Pucciniomycotina</taxon>
        <taxon>Pucciniomycetes</taxon>
        <taxon>Pucciniales</taxon>
        <taxon>Pucciniaceae</taxon>
        <taxon>Puccinia</taxon>
    </lineage>
</organism>
<feature type="region of interest" description="Disordered" evidence="16">
    <location>
        <begin position="90"/>
        <end position="119"/>
    </location>
</feature>
<dbReference type="UniPathway" id="UPA00051">
    <property type="reaction ID" value="UER00465"/>
</dbReference>
<comment type="catalytic activity">
    <reaction evidence="12">
        <text>L-homoserine + NADP(+) = L-aspartate 4-semialdehyde + NADPH + H(+)</text>
        <dbReference type="Rhea" id="RHEA:15761"/>
        <dbReference type="ChEBI" id="CHEBI:15378"/>
        <dbReference type="ChEBI" id="CHEBI:57476"/>
        <dbReference type="ChEBI" id="CHEBI:57783"/>
        <dbReference type="ChEBI" id="CHEBI:58349"/>
        <dbReference type="ChEBI" id="CHEBI:537519"/>
        <dbReference type="EC" id="1.1.1.3"/>
    </reaction>
    <physiologicalReaction direction="right-to-left" evidence="12">
        <dbReference type="Rhea" id="RHEA:15763"/>
    </physiologicalReaction>
</comment>
<evidence type="ECO:0000256" key="3">
    <source>
        <dbReference type="ARBA" id="ARBA00005062"/>
    </source>
</evidence>
<dbReference type="InterPro" id="IPR036291">
    <property type="entry name" value="NAD(P)-bd_dom_sf"/>
</dbReference>
<reference evidence="19 20" key="1">
    <citation type="submission" date="2019-05" db="EMBL/GenBank/DDBJ databases">
        <title>Emergence of the Ug99 lineage of the wheat stem rust pathogen through somatic hybridization.</title>
        <authorList>
            <person name="Li F."/>
            <person name="Upadhyaya N.M."/>
            <person name="Sperschneider J."/>
            <person name="Matny O."/>
            <person name="Nguyen-Phuc H."/>
            <person name="Mago R."/>
            <person name="Raley C."/>
            <person name="Miller M.E."/>
            <person name="Silverstein K.A.T."/>
            <person name="Henningsen E."/>
            <person name="Hirsch C.D."/>
            <person name="Visser B."/>
            <person name="Pretorius Z.A."/>
            <person name="Steffenson B.J."/>
            <person name="Schwessinger B."/>
            <person name="Dodds P.N."/>
            <person name="Figueroa M."/>
        </authorList>
    </citation>
    <scope>NUCLEOTIDE SEQUENCE [LARGE SCALE GENOMIC DNA]</scope>
    <source>
        <strain evidence="19 20">Ug99</strain>
    </source>
</reference>
<accession>A0A5B0RST6</accession>
<evidence type="ECO:0000256" key="11">
    <source>
        <dbReference type="ARBA" id="ARBA00023167"/>
    </source>
</evidence>
<comment type="function">
    <text evidence="13">Catalyzes the conversion of L-aspartate-beta-semialdehyde (L-Asa) to L-homoserine (L-Hse), the third step in the biosynthesis of amino acids that derive from aspartate (the aspartate family of amino acids), including methioinine and threonine, the latter of which is a precursor to isoleucine; production of homoserine leads to a branch-point in the pathway as it can either be O-phosphorylated for processing to threonine, or O-acylated for processing to methionine.</text>
</comment>
<evidence type="ECO:0000256" key="10">
    <source>
        <dbReference type="ARBA" id="ARBA00023002"/>
    </source>
</evidence>
<evidence type="ECO:0000256" key="5">
    <source>
        <dbReference type="ARBA" id="ARBA00013213"/>
    </source>
</evidence>
<evidence type="ECO:0000313" key="19">
    <source>
        <dbReference type="EMBL" id="KAA1129066.1"/>
    </source>
</evidence>
<evidence type="ECO:0000256" key="1">
    <source>
        <dbReference type="ARBA" id="ARBA00001920"/>
    </source>
</evidence>
<dbReference type="GO" id="GO:0050661">
    <property type="term" value="F:NADP binding"/>
    <property type="evidence" value="ECO:0007669"/>
    <property type="project" value="InterPro"/>
</dbReference>
<dbReference type="EMBL" id="VDEP01000138">
    <property type="protein sequence ID" value="KAA1129066.1"/>
    <property type="molecule type" value="Genomic_DNA"/>
</dbReference>
<evidence type="ECO:0000256" key="2">
    <source>
        <dbReference type="ARBA" id="ARBA00005056"/>
    </source>
</evidence>
<keyword evidence="8 14" id="KW-0791">Threonine biosynthesis</keyword>
<keyword evidence="9 14" id="KW-0521">NADP</keyword>
<dbReference type="InterPro" id="IPR001342">
    <property type="entry name" value="HDH_cat"/>
</dbReference>
<dbReference type="Pfam" id="PF03447">
    <property type="entry name" value="NAD_binding_3"/>
    <property type="match status" value="1"/>
</dbReference>
<dbReference type="Gene3D" id="3.30.360.10">
    <property type="entry name" value="Dihydrodipicolinate Reductase, domain 2"/>
    <property type="match status" value="1"/>
</dbReference>
<evidence type="ECO:0000256" key="7">
    <source>
        <dbReference type="ARBA" id="ARBA00022605"/>
    </source>
</evidence>
<comment type="pathway">
    <text evidence="2 14">Amino-acid biosynthesis; L-threonine biosynthesis; L-threonine from L-aspartate: step 3/5.</text>
</comment>
<evidence type="ECO:0000259" key="17">
    <source>
        <dbReference type="Pfam" id="PF00742"/>
    </source>
</evidence>
<dbReference type="AlphaFoldDB" id="A0A5B0RST6"/>
<comment type="similarity">
    <text evidence="4 15">Belongs to the homoserine dehydrogenase family.</text>
</comment>
<keyword evidence="11 14" id="KW-0486">Methionine biosynthesis</keyword>
<evidence type="ECO:0000256" key="8">
    <source>
        <dbReference type="ARBA" id="ARBA00022697"/>
    </source>
</evidence>
<dbReference type="SUPFAM" id="SSF55347">
    <property type="entry name" value="Glyceraldehyde-3-phosphate dehydrogenase-like, C-terminal domain"/>
    <property type="match status" value="1"/>
</dbReference>
<dbReference type="SUPFAM" id="SSF51735">
    <property type="entry name" value="NAD(P)-binding Rossmann-fold domains"/>
    <property type="match status" value="1"/>
</dbReference>
<name>A0A5B0RST6_PUCGR</name>
<dbReference type="PROSITE" id="PS01042">
    <property type="entry name" value="HOMOSER_DHGENASE"/>
    <property type="match status" value="1"/>
</dbReference>
<dbReference type="GO" id="GO:0009090">
    <property type="term" value="P:homoserine biosynthetic process"/>
    <property type="evidence" value="ECO:0007669"/>
    <property type="project" value="TreeGrafter"/>
</dbReference>
<dbReference type="Pfam" id="PF00742">
    <property type="entry name" value="Homoserine_dh"/>
    <property type="match status" value="1"/>
</dbReference>
<gene>
    <name evidence="19" type="ORF">PGTUg99_027427</name>
</gene>
<dbReference type="FunFam" id="3.30.360.10:FF:000006">
    <property type="entry name" value="Bifunctional aspartokinase/homoserine dehydrogenase"/>
    <property type="match status" value="1"/>
</dbReference>
<dbReference type="Gene3D" id="3.40.50.720">
    <property type="entry name" value="NAD(P)-binding Rossmann-like Domain"/>
    <property type="match status" value="1"/>
</dbReference>
<sequence length="508" mass="54621">MRDGGNEVKQGPQFSEVLPYPLGPGSWADQASARCTVPERSTSTALGRRRGARGFRHEGLVPHGHAITPAALPSPLHLLPGDGGFLPGDADALYLPPVGSKPNPQRTVSPRQGKPQGRSKTGIHIMTAKLPIHVAIVGVGLVGEQVVHQLMSSRLRSSFQICSLHTSRRHLEVASSGSGDKTASELIDELKKEQSGSKAYSGGVEEVVSYLADPSKLPRPLLVVDCTSSQPFADAYPRILASHQTHLVTPNKKAFSGTDQLYSEIEKTVQENGNMVFKEATVGAGLPIISTLRELVVTGDQLTKVEGIFSGTMSYIFNQFSQTTPTSTSFSEVVSVAKQLGYTEPNPADDLNGSDVARKLSILARNLSSPISLPLGFESVPTRTLIPEPLAEVNDPVEFMSTLPQFDAQYGRFRDEAFTKGEVMRYVGIIDLTDPSKPLVKAGLERYPFNHPFATMKGSDNIISFHSKRYASSPLIVQGSGAGAEVTAMGVVGDMIKVVERLIGRNIN</sequence>
<dbReference type="GO" id="GO:0009088">
    <property type="term" value="P:threonine biosynthetic process"/>
    <property type="evidence" value="ECO:0007669"/>
    <property type="project" value="UniProtKB-UniPathway"/>
</dbReference>
<dbReference type="GO" id="GO:0004412">
    <property type="term" value="F:homoserine dehydrogenase activity"/>
    <property type="evidence" value="ECO:0007669"/>
    <property type="project" value="UniProtKB-EC"/>
</dbReference>
<evidence type="ECO:0000259" key="18">
    <source>
        <dbReference type="Pfam" id="PF03447"/>
    </source>
</evidence>